<proteinExistence type="predicted"/>
<dbReference type="RefSeq" id="WP_377196082.1">
    <property type="nucleotide sequence ID" value="NZ_JBHUHF010000001.1"/>
</dbReference>
<evidence type="ECO:0000313" key="1">
    <source>
        <dbReference type="EMBL" id="MFD2024107.1"/>
    </source>
</evidence>
<reference evidence="2" key="1">
    <citation type="journal article" date="2019" name="Int. J. Syst. Evol. Microbiol.">
        <title>The Global Catalogue of Microorganisms (GCM) 10K type strain sequencing project: providing services to taxonomists for standard genome sequencing and annotation.</title>
        <authorList>
            <consortium name="The Broad Institute Genomics Platform"/>
            <consortium name="The Broad Institute Genome Sequencing Center for Infectious Disease"/>
            <person name="Wu L."/>
            <person name="Ma J."/>
        </authorList>
    </citation>
    <scope>NUCLEOTIDE SEQUENCE [LARGE SCALE GENOMIC DNA]</scope>
    <source>
        <strain evidence="2">CCM 7043</strain>
    </source>
</reference>
<keyword evidence="2" id="KW-1185">Reference proteome</keyword>
<gene>
    <name evidence="1" type="ORF">ACFSL2_01130</name>
</gene>
<evidence type="ECO:0000313" key="2">
    <source>
        <dbReference type="Proteomes" id="UP001597338"/>
    </source>
</evidence>
<comment type="caution">
    <text evidence="1">The sequence shown here is derived from an EMBL/GenBank/DDBJ whole genome shotgun (WGS) entry which is preliminary data.</text>
</comment>
<protein>
    <recommendedName>
        <fullName evidence="3">ASCH domain-containing protein</fullName>
    </recommendedName>
</protein>
<accession>A0ABW4V3V5</accession>
<dbReference type="Proteomes" id="UP001597338">
    <property type="component" value="Unassembled WGS sequence"/>
</dbReference>
<name>A0ABW4V3V5_9MICO</name>
<dbReference type="EMBL" id="JBHUHF010000001">
    <property type="protein sequence ID" value="MFD2024107.1"/>
    <property type="molecule type" value="Genomic_DNA"/>
</dbReference>
<sequence>MPTAPANLADLQIGDRVVVKRNLDHPAWMKQVPADLRDGGTRWVRDPSVVETIGIAVVVDRRHHPATPGSWQACAAKTLVRLPSGFWYDLATGLQDGSGATLIERIP</sequence>
<organism evidence="1 2">
    <name type="scientific">Promicromonospora aerolata</name>
    <dbReference type="NCBI Taxonomy" id="195749"/>
    <lineage>
        <taxon>Bacteria</taxon>
        <taxon>Bacillati</taxon>
        <taxon>Actinomycetota</taxon>
        <taxon>Actinomycetes</taxon>
        <taxon>Micrococcales</taxon>
        <taxon>Promicromonosporaceae</taxon>
        <taxon>Promicromonospora</taxon>
    </lineage>
</organism>
<evidence type="ECO:0008006" key="3">
    <source>
        <dbReference type="Google" id="ProtNLM"/>
    </source>
</evidence>